<dbReference type="Pfam" id="PF00266">
    <property type="entry name" value="Aminotran_5"/>
    <property type="match status" value="1"/>
</dbReference>
<dbReference type="EMBL" id="JARPTC010000025">
    <property type="protein sequence ID" value="MDO7788821.1"/>
    <property type="molecule type" value="Genomic_DNA"/>
</dbReference>
<feature type="modified residue" description="N6-(pyridoxal phosphate)lysine" evidence="7">
    <location>
        <position position="192"/>
    </location>
</feature>
<evidence type="ECO:0000256" key="3">
    <source>
        <dbReference type="ARBA" id="ARBA00022576"/>
    </source>
</evidence>
<organism evidence="11 12">
    <name type="scientific">Desulforamulus aquiferis</name>
    <dbReference type="NCBI Taxonomy" id="1397668"/>
    <lineage>
        <taxon>Bacteria</taxon>
        <taxon>Bacillati</taxon>
        <taxon>Bacillota</taxon>
        <taxon>Clostridia</taxon>
        <taxon>Eubacteriales</taxon>
        <taxon>Peptococcaceae</taxon>
        <taxon>Desulforamulus</taxon>
    </lineage>
</organism>
<evidence type="ECO:0000256" key="1">
    <source>
        <dbReference type="ARBA" id="ARBA00001933"/>
    </source>
</evidence>
<sequence>MMKDKKYLLIPGPTPVPPRVVEAMSRPIIGHRSAEFQGVMERVTGKLKKIFQTENHVFVMGSSGTGALETAVVNLVSPGDKVLALSGGKFGERFAELAKLYGGEVIFEDFGWGYDIDLNVVKKQLDANPDIKVVLATQNETSTGVQNDIKALGKLVAQYDAVLAVDAVSGLGAIDLKTDEWNVDVVCSGSQKAFMLPPGLAFISVSDKAWAKIEKNTTPNYYFSLLKARKNIAKWNTTYTTPVSMVYGLDAALDMILEEGLDNVFARHALLAKATRAGIQGLGLELLVPDEYASLAVTAVQAPMVVDADTLRKVLLKEYGVTFAGGQDMMKGKIFRIAHMGYADKMDVIIALASLEMALGKCGYKAELGAGVREAQMVFVGGEHA</sequence>
<dbReference type="SUPFAM" id="SSF53383">
    <property type="entry name" value="PLP-dependent transferases"/>
    <property type="match status" value="1"/>
</dbReference>
<proteinExistence type="inferred from homology"/>
<accession>A0AAW7ZHB8</accession>
<dbReference type="FunFam" id="3.40.640.10:FF:000027">
    <property type="entry name" value="Serine--pyruvate aminotransferase, mitochondrial"/>
    <property type="match status" value="1"/>
</dbReference>
<evidence type="ECO:0000256" key="7">
    <source>
        <dbReference type="PIRSR" id="PIRSR000524-50"/>
    </source>
</evidence>
<feature type="domain" description="Aminotransferase class V" evidence="10">
    <location>
        <begin position="7"/>
        <end position="328"/>
    </location>
</feature>
<dbReference type="PANTHER" id="PTHR21152">
    <property type="entry name" value="AMINOTRANSFERASE CLASS V"/>
    <property type="match status" value="1"/>
</dbReference>
<dbReference type="InterPro" id="IPR015421">
    <property type="entry name" value="PyrdxlP-dep_Trfase_major"/>
</dbReference>
<dbReference type="GO" id="GO:0019265">
    <property type="term" value="P:glycine biosynthetic process, by transamination of glyoxylate"/>
    <property type="evidence" value="ECO:0007669"/>
    <property type="project" value="TreeGrafter"/>
</dbReference>
<protein>
    <submittedName>
        <fullName evidence="11">Alanine--glyoxylate aminotransferase family protein</fullName>
    </submittedName>
</protein>
<dbReference type="InterPro" id="IPR024169">
    <property type="entry name" value="SP_NH2Trfase/AEP_transaminase"/>
</dbReference>
<evidence type="ECO:0000256" key="5">
    <source>
        <dbReference type="ARBA" id="ARBA00022898"/>
    </source>
</evidence>
<evidence type="ECO:0000313" key="11">
    <source>
        <dbReference type="EMBL" id="MDO7788821.1"/>
    </source>
</evidence>
<keyword evidence="12" id="KW-1185">Reference proteome</keyword>
<dbReference type="PIRSF" id="PIRSF000524">
    <property type="entry name" value="SPT"/>
    <property type="match status" value="1"/>
</dbReference>
<dbReference type="PANTHER" id="PTHR21152:SF40">
    <property type="entry name" value="ALANINE--GLYOXYLATE AMINOTRANSFERASE"/>
    <property type="match status" value="1"/>
</dbReference>
<keyword evidence="5 7" id="KW-0663">Pyridoxal phosphate</keyword>
<dbReference type="InterPro" id="IPR000192">
    <property type="entry name" value="Aminotrans_V_dom"/>
</dbReference>
<dbReference type="InterPro" id="IPR020578">
    <property type="entry name" value="Aminotrans_V_PyrdxlP_BS"/>
</dbReference>
<dbReference type="Proteomes" id="UP001172911">
    <property type="component" value="Unassembled WGS sequence"/>
</dbReference>
<evidence type="ECO:0000256" key="9">
    <source>
        <dbReference type="RuleBase" id="RU004504"/>
    </source>
</evidence>
<evidence type="ECO:0000256" key="2">
    <source>
        <dbReference type="ARBA" id="ARBA00009236"/>
    </source>
</evidence>
<reference evidence="11" key="2">
    <citation type="submission" date="2023-03" db="EMBL/GenBank/DDBJ databases">
        <authorList>
            <person name="Zhang Z."/>
        </authorList>
    </citation>
    <scope>NUCLEOTIDE SEQUENCE</scope>
    <source>
        <strain evidence="11">DSA</strain>
    </source>
</reference>
<reference evidence="11" key="1">
    <citation type="journal article" date="2023" name="J. Hazard. Mater.">
        <title>Anaerobic biodegradation of pyrene and benzo[a]pyrene by a new sulfate-reducing Desulforamulus aquiferis strain DSA.</title>
        <authorList>
            <person name="Zhang Z."/>
            <person name="Sun J."/>
            <person name="Gong X."/>
            <person name="Wang C."/>
            <person name="Wang H."/>
        </authorList>
    </citation>
    <scope>NUCLEOTIDE SEQUENCE</scope>
    <source>
        <strain evidence="11">DSA</strain>
    </source>
</reference>
<dbReference type="GO" id="GO:0004760">
    <property type="term" value="F:L-serine-pyruvate transaminase activity"/>
    <property type="evidence" value="ECO:0007669"/>
    <property type="project" value="TreeGrafter"/>
</dbReference>
<dbReference type="InterPro" id="IPR015422">
    <property type="entry name" value="PyrdxlP-dep_Trfase_small"/>
</dbReference>
<dbReference type="AlphaFoldDB" id="A0AAW7ZHB8"/>
<dbReference type="FunFam" id="3.90.1150.10:FF:000031">
    <property type="entry name" value="Serine--glyoxylate aminotransferase"/>
    <property type="match status" value="1"/>
</dbReference>
<dbReference type="Gene3D" id="3.90.1150.10">
    <property type="entry name" value="Aspartate Aminotransferase, domain 1"/>
    <property type="match status" value="1"/>
</dbReference>
<comment type="cofactor">
    <cofactor evidence="1 7 9">
        <name>pyridoxal 5'-phosphate</name>
        <dbReference type="ChEBI" id="CHEBI:597326"/>
    </cofactor>
</comment>
<evidence type="ECO:0000313" key="12">
    <source>
        <dbReference type="Proteomes" id="UP001172911"/>
    </source>
</evidence>
<dbReference type="RefSeq" id="WP_304545098.1">
    <property type="nucleotide sequence ID" value="NZ_JARPTC010000025.1"/>
</dbReference>
<dbReference type="GO" id="GO:0008453">
    <property type="term" value="F:alanine-glyoxylate transaminase activity"/>
    <property type="evidence" value="ECO:0007669"/>
    <property type="project" value="TreeGrafter"/>
</dbReference>
<evidence type="ECO:0000256" key="4">
    <source>
        <dbReference type="ARBA" id="ARBA00022679"/>
    </source>
</evidence>
<feature type="binding site" evidence="6">
    <location>
        <position position="336"/>
    </location>
    <ligand>
        <name>substrate</name>
    </ligand>
</feature>
<evidence type="ECO:0000256" key="6">
    <source>
        <dbReference type="PIRSR" id="PIRSR000524-1"/>
    </source>
</evidence>
<keyword evidence="3 11" id="KW-0032">Aminotransferase</keyword>
<comment type="similarity">
    <text evidence="2 8">Belongs to the class-V pyridoxal-phosphate-dependent aminotransferase family.</text>
</comment>
<name>A0AAW7ZHB8_9FIRM</name>
<gene>
    <name evidence="11" type="ORF">P6N53_16505</name>
</gene>
<evidence type="ECO:0000259" key="10">
    <source>
        <dbReference type="Pfam" id="PF00266"/>
    </source>
</evidence>
<keyword evidence="4" id="KW-0808">Transferase</keyword>
<dbReference type="InterPro" id="IPR015424">
    <property type="entry name" value="PyrdxlP-dep_Trfase"/>
</dbReference>
<dbReference type="PROSITE" id="PS00595">
    <property type="entry name" value="AA_TRANSFER_CLASS_5"/>
    <property type="match status" value="1"/>
</dbReference>
<evidence type="ECO:0000256" key="8">
    <source>
        <dbReference type="RuleBase" id="RU004075"/>
    </source>
</evidence>
<comment type="caution">
    <text evidence="11">The sequence shown here is derived from an EMBL/GenBank/DDBJ whole genome shotgun (WGS) entry which is preliminary data.</text>
</comment>
<dbReference type="Gene3D" id="3.40.640.10">
    <property type="entry name" value="Type I PLP-dependent aspartate aminotransferase-like (Major domain)"/>
    <property type="match status" value="1"/>
</dbReference>